<feature type="domain" description="Enoyl reductase (ER)" evidence="1">
    <location>
        <begin position="11"/>
        <end position="363"/>
    </location>
</feature>
<reference evidence="2 3" key="1">
    <citation type="submission" date="2021-06" db="EMBL/GenBank/DDBJ databases">
        <title>Actinoplanes lichenicola sp. nov., and Actinoplanes ovalisporus sp. nov., isolated from lichen in Thailand.</title>
        <authorList>
            <person name="Saeng-In P."/>
            <person name="Kanchanasin P."/>
            <person name="Yuki M."/>
            <person name="Kudo T."/>
            <person name="Ohkuma M."/>
            <person name="Phongsopitanun W."/>
            <person name="Tanasupawat S."/>
        </authorList>
    </citation>
    <scope>NUCLEOTIDE SEQUENCE [LARGE SCALE GENOMIC DNA]</scope>
    <source>
        <strain evidence="2 3">NBRC 110975</strain>
    </source>
</reference>
<dbReference type="PANTHER" id="PTHR45348:SF2">
    <property type="entry name" value="ZINC-TYPE ALCOHOL DEHYDROGENASE-LIKE PROTEIN C2E1P3.01"/>
    <property type="match status" value="1"/>
</dbReference>
<dbReference type="InterPro" id="IPR036291">
    <property type="entry name" value="NAD(P)-bd_dom_sf"/>
</dbReference>
<dbReference type="InterPro" id="IPR011032">
    <property type="entry name" value="GroES-like_sf"/>
</dbReference>
<dbReference type="SUPFAM" id="SSF51735">
    <property type="entry name" value="NAD(P)-binding Rossmann-fold domains"/>
    <property type="match status" value="1"/>
</dbReference>
<gene>
    <name evidence="2" type="ORF">KOI35_10930</name>
</gene>
<dbReference type="PANTHER" id="PTHR45348">
    <property type="entry name" value="HYPOTHETICAL OXIDOREDUCTASE (EUROFUNG)"/>
    <property type="match status" value="1"/>
</dbReference>
<dbReference type="Gene3D" id="3.90.180.10">
    <property type="entry name" value="Medium-chain alcohol dehydrogenases, catalytic domain"/>
    <property type="match status" value="1"/>
</dbReference>
<accession>A0ABS5YKK2</accession>
<dbReference type="InterPro" id="IPR047122">
    <property type="entry name" value="Trans-enoyl_RdTase-like"/>
</dbReference>
<comment type="caution">
    <text evidence="2">The sequence shown here is derived from an EMBL/GenBank/DDBJ whole genome shotgun (WGS) entry which is preliminary data.</text>
</comment>
<dbReference type="InterPro" id="IPR020843">
    <property type="entry name" value="ER"/>
</dbReference>
<proteinExistence type="predicted"/>
<keyword evidence="3" id="KW-1185">Reference proteome</keyword>
<dbReference type="CDD" id="cd08249">
    <property type="entry name" value="enoyl_reductase_like"/>
    <property type="match status" value="1"/>
</dbReference>
<sequence length="366" mass="38363">MPTNAAAWIPARNRRLEVGPAPYPTPGPDEIVVRNHAVAVNPVDWVIQVAGRLAYMWLKYPAVLGADVAGEVVEAGSAVTRFRPGDRVLALAVGTDRDANSPAQGAYQQYTVVLERLASAIPESMPFTDAAVLPLGLSTAACALFQTTHLGLHHPAADAEPTGETVLIWGGSTSVGLNAVQLAVASGYEVITTASPRNAELLTSLGAARVFDYRSPTVESDIIKTFSDRTMAGAVAIGPGSSLACVRIAAAARGRRFVSAATAPVTFENGFSLLPTVTGMAGGMAKLQWEARRRGVGVKFIFGSNLKKNEVGPAIFRDFLPAALASGHYRPLPAASVVGTSLADLQDAMDQQRRGVSATKLVVTLH</sequence>
<name>A0ABS5YKK2_9ACTN</name>
<dbReference type="EMBL" id="JAHKKG010000003">
    <property type="protein sequence ID" value="MBU2664003.1"/>
    <property type="molecule type" value="Genomic_DNA"/>
</dbReference>
<dbReference type="Proteomes" id="UP001519654">
    <property type="component" value="Unassembled WGS sequence"/>
</dbReference>
<dbReference type="SMART" id="SM00829">
    <property type="entry name" value="PKS_ER"/>
    <property type="match status" value="1"/>
</dbReference>
<dbReference type="Pfam" id="PF08240">
    <property type="entry name" value="ADH_N"/>
    <property type="match status" value="1"/>
</dbReference>
<evidence type="ECO:0000259" key="1">
    <source>
        <dbReference type="SMART" id="SM00829"/>
    </source>
</evidence>
<dbReference type="SUPFAM" id="SSF50129">
    <property type="entry name" value="GroES-like"/>
    <property type="match status" value="1"/>
</dbReference>
<dbReference type="Gene3D" id="3.40.50.720">
    <property type="entry name" value="NAD(P)-binding Rossmann-like Domain"/>
    <property type="match status" value="1"/>
</dbReference>
<evidence type="ECO:0000313" key="2">
    <source>
        <dbReference type="EMBL" id="MBU2664003.1"/>
    </source>
</evidence>
<protein>
    <submittedName>
        <fullName evidence="2">Zinc-binding alcohol dehydrogenase family protein</fullName>
    </submittedName>
</protein>
<evidence type="ECO:0000313" key="3">
    <source>
        <dbReference type="Proteomes" id="UP001519654"/>
    </source>
</evidence>
<organism evidence="2 3">
    <name type="scientific">Paractinoplanes bogorensis</name>
    <dbReference type="NCBI Taxonomy" id="1610840"/>
    <lineage>
        <taxon>Bacteria</taxon>
        <taxon>Bacillati</taxon>
        <taxon>Actinomycetota</taxon>
        <taxon>Actinomycetes</taxon>
        <taxon>Micromonosporales</taxon>
        <taxon>Micromonosporaceae</taxon>
        <taxon>Paractinoplanes</taxon>
    </lineage>
</organism>
<dbReference type="RefSeq" id="WP_215786162.1">
    <property type="nucleotide sequence ID" value="NZ_JAHKKG010000003.1"/>
</dbReference>
<dbReference type="InterPro" id="IPR013154">
    <property type="entry name" value="ADH-like_N"/>
</dbReference>